<accession>A0A0A9UXI6</accession>
<proteinExistence type="predicted"/>
<name>A0A0A9UXI6_ARUDO</name>
<protein>
    <submittedName>
        <fullName evidence="1">Uncharacterized protein</fullName>
    </submittedName>
</protein>
<reference evidence="1" key="2">
    <citation type="journal article" date="2015" name="Data Brief">
        <title>Shoot transcriptome of the giant reed, Arundo donax.</title>
        <authorList>
            <person name="Barrero R.A."/>
            <person name="Guerrero F.D."/>
            <person name="Moolhuijzen P."/>
            <person name="Goolsby J.A."/>
            <person name="Tidwell J."/>
            <person name="Bellgard S.E."/>
            <person name="Bellgard M.I."/>
        </authorList>
    </citation>
    <scope>NUCLEOTIDE SEQUENCE</scope>
    <source>
        <tissue evidence="1">Shoot tissue taken approximately 20 cm above the soil surface</tissue>
    </source>
</reference>
<organism evidence="1">
    <name type="scientific">Arundo donax</name>
    <name type="common">Giant reed</name>
    <name type="synonym">Donax arundinaceus</name>
    <dbReference type="NCBI Taxonomy" id="35708"/>
    <lineage>
        <taxon>Eukaryota</taxon>
        <taxon>Viridiplantae</taxon>
        <taxon>Streptophyta</taxon>
        <taxon>Embryophyta</taxon>
        <taxon>Tracheophyta</taxon>
        <taxon>Spermatophyta</taxon>
        <taxon>Magnoliopsida</taxon>
        <taxon>Liliopsida</taxon>
        <taxon>Poales</taxon>
        <taxon>Poaceae</taxon>
        <taxon>PACMAD clade</taxon>
        <taxon>Arundinoideae</taxon>
        <taxon>Arundineae</taxon>
        <taxon>Arundo</taxon>
    </lineage>
</organism>
<reference evidence="1" key="1">
    <citation type="submission" date="2014-09" db="EMBL/GenBank/DDBJ databases">
        <authorList>
            <person name="Magalhaes I.L.F."/>
            <person name="Oliveira U."/>
            <person name="Santos F.R."/>
            <person name="Vidigal T.H.D.A."/>
            <person name="Brescovit A.D."/>
            <person name="Santos A.J."/>
        </authorList>
    </citation>
    <scope>NUCLEOTIDE SEQUENCE</scope>
    <source>
        <tissue evidence="1">Shoot tissue taken approximately 20 cm above the soil surface</tissue>
    </source>
</reference>
<dbReference type="AlphaFoldDB" id="A0A0A9UXI6"/>
<evidence type="ECO:0000313" key="1">
    <source>
        <dbReference type="EMBL" id="JAD75498.1"/>
    </source>
</evidence>
<dbReference type="EMBL" id="GBRH01222397">
    <property type="protein sequence ID" value="JAD75498.1"/>
    <property type="molecule type" value="Transcribed_RNA"/>
</dbReference>
<sequence>MIHRLDAKIVEDDVAFSRKSNACSYLSPSLELGPRRLKIRGPSFPATISELEIAYTFQDSDMASQHAQ</sequence>